<accession>A0A011N9V2</accession>
<dbReference type="InterPro" id="IPR013766">
    <property type="entry name" value="Thioredoxin_domain"/>
</dbReference>
<dbReference type="SUPFAM" id="SSF52833">
    <property type="entry name" value="Thioredoxin-like"/>
    <property type="match status" value="1"/>
</dbReference>
<reference evidence="11 12" key="1">
    <citation type="journal article" date="2014" name="Genome Announc.">
        <title>Genome Sequence of a Presumptive Mannheimia haemolytica Strain with an A1/A6-Cross-Reactive Serotype from a White-Tailed Deer (Odocoileus virginianus).</title>
        <authorList>
            <person name="Lawrence P.K."/>
            <person name="Bey R.F."/>
            <person name="Wiener B."/>
            <person name="Kittichotirat W."/>
            <person name="Bumgarner R.E."/>
        </authorList>
    </citation>
    <scope>NUCLEOTIDE SEQUENCE [LARGE SCALE GENOMIC DNA]</scope>
    <source>
        <strain evidence="11 12">PKL10</strain>
    </source>
</reference>
<dbReference type="GO" id="GO:0015036">
    <property type="term" value="F:disulfide oxidoreductase activity"/>
    <property type="evidence" value="ECO:0007669"/>
    <property type="project" value="UniProtKB-ARBA"/>
</dbReference>
<feature type="chain" id="PRO_5001461055" description="Thiol:disulfide interchange protein" evidence="9">
    <location>
        <begin position="26"/>
        <end position="212"/>
    </location>
</feature>
<evidence type="ECO:0000259" key="10">
    <source>
        <dbReference type="PROSITE" id="PS51352"/>
    </source>
</evidence>
<keyword evidence="5 7" id="KW-1015">Disulfide bond</keyword>
<comment type="subcellular location">
    <subcellularLocation>
        <location evidence="1 7">Periplasm</location>
    </subcellularLocation>
</comment>
<evidence type="ECO:0000256" key="4">
    <source>
        <dbReference type="ARBA" id="ARBA00022764"/>
    </source>
</evidence>
<evidence type="ECO:0000256" key="6">
    <source>
        <dbReference type="ARBA" id="ARBA00023284"/>
    </source>
</evidence>
<dbReference type="GO" id="GO:0042597">
    <property type="term" value="C:periplasmic space"/>
    <property type="evidence" value="ECO:0007669"/>
    <property type="project" value="UniProtKB-SubCell"/>
</dbReference>
<dbReference type="InterPro" id="IPR001853">
    <property type="entry name" value="DSBA-like_thioredoxin_dom"/>
</dbReference>
<dbReference type="Proteomes" id="UP000054123">
    <property type="component" value="Unassembled WGS sequence"/>
</dbReference>
<dbReference type="InterPro" id="IPR036249">
    <property type="entry name" value="Thioredoxin-like_sf"/>
</dbReference>
<dbReference type="InterPro" id="IPR050824">
    <property type="entry name" value="Thiol_disulfide_DsbA"/>
</dbReference>
<comment type="similarity">
    <text evidence="2">Belongs to the thioredoxin family. DsbA subfamily.</text>
</comment>
<keyword evidence="3 9" id="KW-0732">Signal</keyword>
<dbReference type="PROSITE" id="PS00194">
    <property type="entry name" value="THIOREDOXIN_1"/>
    <property type="match status" value="1"/>
</dbReference>
<dbReference type="Pfam" id="PF01323">
    <property type="entry name" value="DSBA"/>
    <property type="match status" value="1"/>
</dbReference>
<dbReference type="PANTHER" id="PTHR35891">
    <property type="entry name" value="THIOL:DISULFIDE INTERCHANGE PROTEIN DSBA"/>
    <property type="match status" value="1"/>
</dbReference>
<feature type="domain" description="Thioredoxin" evidence="10">
    <location>
        <begin position="15"/>
        <end position="208"/>
    </location>
</feature>
<keyword evidence="12" id="KW-1185">Reference proteome</keyword>
<gene>
    <name evidence="11" type="ORF">AK33_10490</name>
</gene>
<dbReference type="EMBL" id="JANJ01000008">
    <property type="protein sequence ID" value="EXI61372.1"/>
    <property type="molecule type" value="Genomic_DNA"/>
</dbReference>
<evidence type="ECO:0000313" key="12">
    <source>
        <dbReference type="Proteomes" id="UP000054123"/>
    </source>
</evidence>
<evidence type="ECO:0000313" key="11">
    <source>
        <dbReference type="EMBL" id="EXI61372.1"/>
    </source>
</evidence>
<dbReference type="PIRSF" id="PIRSF001488">
    <property type="entry name" value="Tdi_protein"/>
    <property type="match status" value="1"/>
</dbReference>
<dbReference type="RefSeq" id="WP_042804235.1">
    <property type="nucleotide sequence ID" value="NZ_AVSP01000011.1"/>
</dbReference>
<dbReference type="OrthoDB" id="9784896at2"/>
<organism evidence="11 12">
    <name type="scientific">Mannheimia granulomatis</name>
    <dbReference type="NCBI Taxonomy" id="85402"/>
    <lineage>
        <taxon>Bacteria</taxon>
        <taxon>Pseudomonadati</taxon>
        <taxon>Pseudomonadota</taxon>
        <taxon>Gammaproteobacteria</taxon>
        <taxon>Pasteurellales</taxon>
        <taxon>Pasteurellaceae</taxon>
        <taxon>Mannheimia</taxon>
    </lineage>
</organism>
<comment type="caution">
    <text evidence="11">The sequence shown here is derived from an EMBL/GenBank/DDBJ whole genome shotgun (WGS) entry which is preliminary data.</text>
</comment>
<dbReference type="AlphaFoldDB" id="A0A011N9V2"/>
<evidence type="ECO:0000256" key="8">
    <source>
        <dbReference type="PIRSR" id="PIRSR001488-1"/>
    </source>
</evidence>
<keyword evidence="4 7" id="KW-0574">Periplasm</keyword>
<feature type="signal peptide" evidence="9">
    <location>
        <begin position="1"/>
        <end position="25"/>
    </location>
</feature>
<dbReference type="PROSITE" id="PS51352">
    <property type="entry name" value="THIOREDOXIN_2"/>
    <property type="match status" value="1"/>
</dbReference>
<name>A0A011N9V2_9PAST</name>
<dbReference type="Gene3D" id="3.40.30.10">
    <property type="entry name" value="Glutaredoxin"/>
    <property type="match status" value="1"/>
</dbReference>
<evidence type="ECO:0000256" key="5">
    <source>
        <dbReference type="ARBA" id="ARBA00023157"/>
    </source>
</evidence>
<evidence type="ECO:0000256" key="3">
    <source>
        <dbReference type="ARBA" id="ARBA00022729"/>
    </source>
</evidence>
<sequence>MKKFALKTAFIALSALCAFNTTAFAADPTAGKEYIEVRKAPSAQKEVVEFFSFYCPHCYDFELSYKIPAQIKAKLPADTKLVQYHVNFLGGQSENLTRAWALAMALGAEDKVKTALFEAARKDSLKSMDDIRAVFLANGITAEQFDNGINSFAVNGLVNKQVQLAEDFQIRGVPAFFVNGQYQLNLEGFSDASSTNDFVKRYIDAVVFLSKK</sequence>
<evidence type="ECO:0000256" key="9">
    <source>
        <dbReference type="SAM" id="SignalP"/>
    </source>
</evidence>
<feature type="disulfide bond" description="Redox-active" evidence="8">
    <location>
        <begin position="55"/>
        <end position="58"/>
    </location>
</feature>
<dbReference type="InterPro" id="IPR017937">
    <property type="entry name" value="Thioredoxin_CS"/>
</dbReference>
<dbReference type="PATRIC" id="fig|1450449.3.peg.2090"/>
<evidence type="ECO:0000256" key="7">
    <source>
        <dbReference type="PIRNR" id="PIRNR001488"/>
    </source>
</evidence>
<evidence type="ECO:0000256" key="1">
    <source>
        <dbReference type="ARBA" id="ARBA00004418"/>
    </source>
</evidence>
<keyword evidence="6" id="KW-0676">Redox-active center</keyword>
<protein>
    <recommendedName>
        <fullName evidence="7">Thiol:disulfide interchange protein</fullName>
    </recommendedName>
</protein>
<dbReference type="NCBIfam" id="NF047695">
    <property type="entry name" value="ThlDiSintDsbAHaem"/>
    <property type="match status" value="1"/>
</dbReference>
<evidence type="ECO:0000256" key="2">
    <source>
        <dbReference type="ARBA" id="ARBA00005791"/>
    </source>
</evidence>
<dbReference type="CDD" id="cd03019">
    <property type="entry name" value="DsbA_DsbA"/>
    <property type="match status" value="1"/>
</dbReference>
<dbReference type="InterPro" id="IPR023205">
    <property type="entry name" value="DsbA/DsbL"/>
</dbReference>
<dbReference type="STRING" id="1122190.GCA_000621105_01901"/>
<dbReference type="PANTHER" id="PTHR35891:SF2">
    <property type="entry name" value="THIOL:DISULFIDE INTERCHANGE PROTEIN DSBA"/>
    <property type="match status" value="1"/>
</dbReference>
<proteinExistence type="inferred from homology"/>